<dbReference type="PROSITE" id="PS50135">
    <property type="entry name" value="ZF_ZZ_2"/>
    <property type="match status" value="1"/>
</dbReference>
<evidence type="ECO:0000256" key="2">
    <source>
        <dbReference type="ARBA" id="ARBA00022771"/>
    </source>
</evidence>
<name>I3T8T5_LOTJA</name>
<evidence type="ECO:0000256" key="4">
    <source>
        <dbReference type="PROSITE-ProRule" id="PRU00228"/>
    </source>
</evidence>
<reference evidence="7" key="1">
    <citation type="submission" date="2012-05" db="EMBL/GenBank/DDBJ databases">
        <authorList>
            <person name="Krishnakumar V."/>
            <person name="Cheung F."/>
            <person name="Xiao Y."/>
            <person name="Chan A."/>
            <person name="Moskal W.A."/>
            <person name="Town C.D."/>
        </authorList>
    </citation>
    <scope>NUCLEOTIDE SEQUENCE</scope>
</reference>
<evidence type="ECO:0000313" key="7">
    <source>
        <dbReference type="EMBL" id="AFK48927.1"/>
    </source>
</evidence>
<feature type="compositionally biased region" description="Acidic residues" evidence="5">
    <location>
        <begin position="160"/>
        <end position="194"/>
    </location>
</feature>
<feature type="domain" description="ZZ-type" evidence="6">
    <location>
        <begin position="76"/>
        <end position="140"/>
    </location>
</feature>
<keyword evidence="3" id="KW-0862">Zinc</keyword>
<evidence type="ECO:0000256" key="1">
    <source>
        <dbReference type="ARBA" id="ARBA00022723"/>
    </source>
</evidence>
<keyword evidence="1" id="KW-0479">Metal-binding</keyword>
<sequence>MLRCQVCQSPHPRGFSKVCLALDHFIEEQFPEEYAQRRDAIQLGQIKVKPETSSCSLDNDKGGKIAWESDPGLIVHMGVGCDFCGMYPITGDRYRCADCKEKIGFDLCSYCYKTRSKLPGRFNQQHTPEHKFQLVQWYGRVREQMNGQETSELIIISDDSASDDDSEDNQVDDGEDNQSDSEANQADDGEDNQSDSEAAN</sequence>
<dbReference type="PANTHER" id="PTHR15898">
    <property type="entry name" value="BIFUNCTIONAL APOPTOSIS REGULATOR"/>
    <property type="match status" value="1"/>
</dbReference>
<dbReference type="EMBL" id="BT149133">
    <property type="protein sequence ID" value="AFK48927.1"/>
    <property type="molecule type" value="mRNA"/>
</dbReference>
<dbReference type="Gene3D" id="3.30.60.90">
    <property type="match status" value="1"/>
</dbReference>
<dbReference type="PANTHER" id="PTHR15898:SF13">
    <property type="entry name" value="BIFUNCTIONAL APOPTOSIS REGULATOR"/>
    <property type="match status" value="1"/>
</dbReference>
<dbReference type="SUPFAM" id="SSF57850">
    <property type="entry name" value="RING/U-box"/>
    <property type="match status" value="1"/>
</dbReference>
<keyword evidence="2 4" id="KW-0863">Zinc-finger</keyword>
<dbReference type="AlphaFoldDB" id="I3T8T5"/>
<dbReference type="GO" id="GO:0043161">
    <property type="term" value="P:proteasome-mediated ubiquitin-dependent protein catabolic process"/>
    <property type="evidence" value="ECO:0007669"/>
    <property type="project" value="TreeGrafter"/>
</dbReference>
<feature type="region of interest" description="Disordered" evidence="5">
    <location>
        <begin position="157"/>
        <end position="200"/>
    </location>
</feature>
<dbReference type="FunFam" id="3.30.60.90:FF:000014">
    <property type="entry name" value="E3 ubiquitin-protein ligase PRT1"/>
    <property type="match status" value="1"/>
</dbReference>
<dbReference type="InterPro" id="IPR000433">
    <property type="entry name" value="Znf_ZZ"/>
</dbReference>
<evidence type="ECO:0000259" key="6">
    <source>
        <dbReference type="PROSITE" id="PS50135"/>
    </source>
</evidence>
<organism evidence="7">
    <name type="scientific">Lotus japonicus</name>
    <name type="common">Lotus corniculatus var. japonicus</name>
    <dbReference type="NCBI Taxonomy" id="34305"/>
    <lineage>
        <taxon>Eukaryota</taxon>
        <taxon>Viridiplantae</taxon>
        <taxon>Streptophyta</taxon>
        <taxon>Embryophyta</taxon>
        <taxon>Tracheophyta</taxon>
        <taxon>Spermatophyta</taxon>
        <taxon>Magnoliopsida</taxon>
        <taxon>eudicotyledons</taxon>
        <taxon>Gunneridae</taxon>
        <taxon>Pentapetalae</taxon>
        <taxon>rosids</taxon>
        <taxon>fabids</taxon>
        <taxon>Fabales</taxon>
        <taxon>Fabaceae</taxon>
        <taxon>Papilionoideae</taxon>
        <taxon>50 kb inversion clade</taxon>
        <taxon>NPAAA clade</taxon>
        <taxon>Hologalegina</taxon>
        <taxon>robinioid clade</taxon>
        <taxon>Loteae</taxon>
        <taxon>Lotus</taxon>
    </lineage>
</organism>
<dbReference type="InterPro" id="IPR043145">
    <property type="entry name" value="Znf_ZZ_sf"/>
</dbReference>
<evidence type="ECO:0000256" key="3">
    <source>
        <dbReference type="ARBA" id="ARBA00022833"/>
    </source>
</evidence>
<accession>I3T8T5</accession>
<dbReference type="GO" id="GO:0008270">
    <property type="term" value="F:zinc ion binding"/>
    <property type="evidence" value="ECO:0007669"/>
    <property type="project" value="UniProtKB-KW"/>
</dbReference>
<dbReference type="SMART" id="SM00291">
    <property type="entry name" value="ZnF_ZZ"/>
    <property type="match status" value="1"/>
</dbReference>
<protein>
    <recommendedName>
        <fullName evidence="6">ZZ-type domain-containing protein</fullName>
    </recommendedName>
</protein>
<proteinExistence type="evidence at transcript level"/>
<evidence type="ECO:0000256" key="5">
    <source>
        <dbReference type="SAM" id="MobiDB-lite"/>
    </source>
</evidence>
<dbReference type="Pfam" id="PF00569">
    <property type="entry name" value="ZZ"/>
    <property type="match status" value="1"/>
</dbReference>
<dbReference type="GO" id="GO:0061630">
    <property type="term" value="F:ubiquitin protein ligase activity"/>
    <property type="evidence" value="ECO:0007669"/>
    <property type="project" value="TreeGrafter"/>
</dbReference>